<protein>
    <recommendedName>
        <fullName evidence="3">2-oxo-4-hydroxy-4-carboxy-5-ureidoimidazoline decarboxylase</fullName>
        <ecNumber evidence="3">4.1.1.97</ecNumber>
    </recommendedName>
</protein>
<evidence type="ECO:0000256" key="2">
    <source>
        <dbReference type="ARBA" id="ARBA00004754"/>
    </source>
</evidence>
<dbReference type="GeneID" id="99865195"/>
<dbReference type="EMBL" id="AP024329">
    <property type="protein sequence ID" value="BCQ33570.1"/>
    <property type="molecule type" value="Genomic_DNA"/>
</dbReference>
<dbReference type="Proteomes" id="UP000677515">
    <property type="component" value="Chromosome"/>
</dbReference>
<feature type="domain" description="Oxo-4-hydroxy-4-carboxy-5-ureidoimidazoline decarboxylase" evidence="7">
    <location>
        <begin position="7"/>
        <end position="160"/>
    </location>
</feature>
<dbReference type="PANTHER" id="PTHR43466:SF1">
    <property type="entry name" value="2-OXO-4-HYDROXY-4-CARBOXY-5-UREIDOIMIDAZOLINE DECARBOXYLASE-RELATED"/>
    <property type="match status" value="1"/>
</dbReference>
<evidence type="ECO:0000259" key="7">
    <source>
        <dbReference type="Pfam" id="PF09349"/>
    </source>
</evidence>
<sequence>MNLTQFNQVSAADAQHSIEHCVALPEWAAAVVDARPYASLAALLAQAESLSQTWDSVALAQALTAHPRIGERAGGSGKEAALSRGEQGQVNAADLPLAQALQAGNAIYEQRFSQVFLIRAKGRSGEQILTELQRRLQNDAQQEQHEALQQLRDITLLRLEETFR</sequence>
<dbReference type="InterPro" id="IPR036778">
    <property type="entry name" value="OHCU_decarboxylase_sf"/>
</dbReference>
<dbReference type="InterPro" id="IPR017595">
    <property type="entry name" value="OHCU_decarboxylase-2"/>
</dbReference>
<keyword evidence="4" id="KW-0659">Purine metabolism</keyword>
<gene>
    <name evidence="8" type="ORF">ERHA53_09130</name>
</gene>
<evidence type="ECO:0000256" key="5">
    <source>
        <dbReference type="ARBA" id="ARBA00022793"/>
    </source>
</evidence>
<organism evidence="8 9">
    <name type="scientific">Erwinia rhapontici</name>
    <name type="common">Pectobacterium rhapontici</name>
    <dbReference type="NCBI Taxonomy" id="55212"/>
    <lineage>
        <taxon>Bacteria</taxon>
        <taxon>Pseudomonadati</taxon>
        <taxon>Pseudomonadota</taxon>
        <taxon>Gammaproteobacteria</taxon>
        <taxon>Enterobacterales</taxon>
        <taxon>Erwiniaceae</taxon>
        <taxon>Erwinia</taxon>
    </lineage>
</organism>
<dbReference type="NCBIfam" id="TIGR03180">
    <property type="entry name" value="UraD_2"/>
    <property type="match status" value="1"/>
</dbReference>
<evidence type="ECO:0000313" key="8">
    <source>
        <dbReference type="EMBL" id="BCQ33570.1"/>
    </source>
</evidence>
<dbReference type="PANTHER" id="PTHR43466">
    <property type="entry name" value="2-OXO-4-HYDROXY-4-CARBOXY-5-UREIDOIMIDAZOLINE DECARBOXYLASE-RELATED"/>
    <property type="match status" value="1"/>
</dbReference>
<evidence type="ECO:0000313" key="9">
    <source>
        <dbReference type="Proteomes" id="UP000677515"/>
    </source>
</evidence>
<dbReference type="RefSeq" id="WP_133846208.1">
    <property type="nucleotide sequence ID" value="NZ_AP024329.1"/>
</dbReference>
<evidence type="ECO:0000256" key="6">
    <source>
        <dbReference type="ARBA" id="ARBA00023239"/>
    </source>
</evidence>
<evidence type="ECO:0000256" key="4">
    <source>
        <dbReference type="ARBA" id="ARBA00022631"/>
    </source>
</evidence>
<evidence type="ECO:0000256" key="3">
    <source>
        <dbReference type="ARBA" id="ARBA00012257"/>
    </source>
</evidence>
<dbReference type="InterPro" id="IPR018020">
    <property type="entry name" value="OHCU_decarboxylase"/>
</dbReference>
<keyword evidence="9" id="KW-1185">Reference proteome</keyword>
<evidence type="ECO:0000256" key="1">
    <source>
        <dbReference type="ARBA" id="ARBA00001163"/>
    </source>
</evidence>
<dbReference type="EC" id="4.1.1.97" evidence="3"/>
<proteinExistence type="predicted"/>
<dbReference type="SUPFAM" id="SSF158694">
    <property type="entry name" value="UraD-Like"/>
    <property type="match status" value="1"/>
</dbReference>
<keyword evidence="5" id="KW-0210">Decarboxylase</keyword>
<comment type="catalytic activity">
    <reaction evidence="1">
        <text>5-hydroxy-2-oxo-4-ureido-2,5-dihydro-1H-imidazole-5-carboxylate + H(+) = (S)-allantoin + CO2</text>
        <dbReference type="Rhea" id="RHEA:26301"/>
        <dbReference type="ChEBI" id="CHEBI:15378"/>
        <dbReference type="ChEBI" id="CHEBI:15678"/>
        <dbReference type="ChEBI" id="CHEBI:16526"/>
        <dbReference type="ChEBI" id="CHEBI:58639"/>
        <dbReference type="EC" id="4.1.1.97"/>
    </reaction>
</comment>
<dbReference type="Pfam" id="PF09349">
    <property type="entry name" value="OHCU_decarbox"/>
    <property type="match status" value="1"/>
</dbReference>
<reference evidence="8 9" key="1">
    <citation type="submission" date="2021-01" db="EMBL/GenBank/DDBJ databases">
        <title>Complete genome sequence of Erwinia rhapontici MAFF 311153.</title>
        <authorList>
            <person name="Morohoshi T."/>
            <person name="Someya N."/>
        </authorList>
    </citation>
    <scope>NUCLEOTIDE SEQUENCE [LARGE SCALE GENOMIC DNA]</scope>
    <source>
        <strain evidence="8 9">MAFF 311153</strain>
    </source>
</reference>
<dbReference type="NCBIfam" id="NF010372">
    <property type="entry name" value="PRK13798.1"/>
    <property type="match status" value="1"/>
</dbReference>
<name>A0ABM7MWI6_ERWRD</name>
<accession>A0ABM7MWI6</accession>
<dbReference type="Gene3D" id="1.10.3330.10">
    <property type="entry name" value="Oxo-4-hydroxy-4-carboxy-5-ureidoimidazoline decarboxylase"/>
    <property type="match status" value="1"/>
</dbReference>
<comment type="pathway">
    <text evidence="2">Purine metabolism; urate degradation; (S)-allantoin from urate: step 3/3.</text>
</comment>
<keyword evidence="6" id="KW-0456">Lyase</keyword>